<sequence>MSSRGESSGTNKRVEDLVPASHFLLENRALEDRESKTLKKQLKQSLAAQKKALQEMKLISESVKNTEQLMVRHLEKMAEANRILREQHDGILQIKDVDVQIEEVAPVDKTKIPVAVVKFSKRKILKGALAYGSDKVETSEEVLTHFDPLDESLSADCVTPNVSEGEEDRTTSSFSPLVDSRCSSCDHERMENFFAEKKCDRCGRTKGFDESSFTEIGSDGAESTSSVHSQYESTLERSISASSTHSSGRNTSMTGSVFNSFSSN</sequence>
<proteinExistence type="predicted"/>
<organism evidence="2 3">
    <name type="scientific">Steinernema hermaphroditum</name>
    <dbReference type="NCBI Taxonomy" id="289476"/>
    <lineage>
        <taxon>Eukaryota</taxon>
        <taxon>Metazoa</taxon>
        <taxon>Ecdysozoa</taxon>
        <taxon>Nematoda</taxon>
        <taxon>Chromadorea</taxon>
        <taxon>Rhabditida</taxon>
        <taxon>Tylenchina</taxon>
        <taxon>Panagrolaimomorpha</taxon>
        <taxon>Strongyloidoidea</taxon>
        <taxon>Steinernematidae</taxon>
        <taxon>Steinernema</taxon>
    </lineage>
</organism>
<protein>
    <submittedName>
        <fullName evidence="2">Uncharacterized protein</fullName>
    </submittedName>
</protein>
<dbReference type="Proteomes" id="UP001175271">
    <property type="component" value="Unassembled WGS sequence"/>
</dbReference>
<dbReference type="AlphaFoldDB" id="A0AA39M9C4"/>
<evidence type="ECO:0000313" key="2">
    <source>
        <dbReference type="EMBL" id="KAK0425314.1"/>
    </source>
</evidence>
<gene>
    <name evidence="2" type="ORF">QR680_009139</name>
</gene>
<comment type="caution">
    <text evidence="2">The sequence shown here is derived from an EMBL/GenBank/DDBJ whole genome shotgun (WGS) entry which is preliminary data.</text>
</comment>
<feature type="region of interest" description="Disordered" evidence="1">
    <location>
        <begin position="213"/>
        <end position="264"/>
    </location>
</feature>
<keyword evidence="3" id="KW-1185">Reference proteome</keyword>
<accession>A0AA39M9C4</accession>
<evidence type="ECO:0000256" key="1">
    <source>
        <dbReference type="SAM" id="MobiDB-lite"/>
    </source>
</evidence>
<evidence type="ECO:0000313" key="3">
    <source>
        <dbReference type="Proteomes" id="UP001175271"/>
    </source>
</evidence>
<feature type="region of interest" description="Disordered" evidence="1">
    <location>
        <begin position="155"/>
        <end position="175"/>
    </location>
</feature>
<dbReference type="EMBL" id="JAUCMV010000001">
    <property type="protein sequence ID" value="KAK0425314.1"/>
    <property type="molecule type" value="Genomic_DNA"/>
</dbReference>
<name>A0AA39M9C4_9BILA</name>
<reference evidence="2" key="1">
    <citation type="submission" date="2023-06" db="EMBL/GenBank/DDBJ databases">
        <title>Genomic analysis of the entomopathogenic nematode Steinernema hermaphroditum.</title>
        <authorList>
            <person name="Schwarz E.M."/>
            <person name="Heppert J.K."/>
            <person name="Baniya A."/>
            <person name="Schwartz H.T."/>
            <person name="Tan C.-H."/>
            <person name="Antoshechkin I."/>
            <person name="Sternberg P.W."/>
            <person name="Goodrich-Blair H."/>
            <person name="Dillman A.R."/>
        </authorList>
    </citation>
    <scope>NUCLEOTIDE SEQUENCE</scope>
    <source>
        <strain evidence="2">PS9179</strain>
        <tissue evidence="2">Whole animal</tissue>
    </source>
</reference>